<feature type="domain" description="KH type-2" evidence="10">
    <location>
        <begin position="193"/>
        <end position="277"/>
    </location>
</feature>
<dbReference type="EMBL" id="LUUH01000077">
    <property type="protein sequence ID" value="OAI00345.1"/>
    <property type="molecule type" value="Genomic_DNA"/>
</dbReference>
<comment type="caution">
    <text evidence="12">The sequence shown here is derived from an EMBL/GenBank/DDBJ whole genome shotgun (WGS) entry which is preliminary data.</text>
</comment>
<keyword evidence="7" id="KW-1003">Cell membrane</keyword>
<dbReference type="InterPro" id="IPR015946">
    <property type="entry name" value="KH_dom-like_a/b"/>
</dbReference>
<evidence type="ECO:0000256" key="7">
    <source>
        <dbReference type="HAMAP-Rule" id="MF_00367"/>
    </source>
</evidence>
<evidence type="ECO:0000259" key="10">
    <source>
        <dbReference type="PROSITE" id="PS50823"/>
    </source>
</evidence>
<dbReference type="Gene3D" id="3.30.300.20">
    <property type="match status" value="1"/>
</dbReference>
<dbReference type="InterPro" id="IPR027417">
    <property type="entry name" value="P-loop_NTPase"/>
</dbReference>
<evidence type="ECO:0000259" key="11">
    <source>
        <dbReference type="PROSITE" id="PS51713"/>
    </source>
</evidence>
<dbReference type="PANTHER" id="PTHR42698:SF1">
    <property type="entry name" value="GTPASE ERA, MITOCHONDRIAL"/>
    <property type="match status" value="1"/>
</dbReference>
<protein>
    <recommendedName>
        <fullName evidence="2 7">GTPase Era</fullName>
    </recommendedName>
</protein>
<evidence type="ECO:0000256" key="8">
    <source>
        <dbReference type="PROSITE-ProRule" id="PRU01050"/>
    </source>
</evidence>
<evidence type="ECO:0000313" key="13">
    <source>
        <dbReference type="Proteomes" id="UP000077763"/>
    </source>
</evidence>
<feature type="region of interest" description="G4" evidence="8">
    <location>
        <begin position="119"/>
        <end position="122"/>
    </location>
</feature>
<feature type="binding site" evidence="7">
    <location>
        <begin position="10"/>
        <end position="17"/>
    </location>
    <ligand>
        <name>GTP</name>
        <dbReference type="ChEBI" id="CHEBI:37565"/>
    </ligand>
</feature>
<dbReference type="CDD" id="cd04163">
    <property type="entry name" value="Era"/>
    <property type="match status" value="1"/>
</dbReference>
<dbReference type="GO" id="GO:0005829">
    <property type="term" value="C:cytosol"/>
    <property type="evidence" value="ECO:0007669"/>
    <property type="project" value="TreeGrafter"/>
</dbReference>
<dbReference type="NCBIfam" id="NF000908">
    <property type="entry name" value="PRK00089.1"/>
    <property type="match status" value="1"/>
</dbReference>
<dbReference type="SUPFAM" id="SSF54814">
    <property type="entry name" value="Prokaryotic type KH domain (KH-domain type II)"/>
    <property type="match status" value="1"/>
</dbReference>
<proteinExistence type="inferred from homology"/>
<evidence type="ECO:0000256" key="3">
    <source>
        <dbReference type="ARBA" id="ARBA00022517"/>
    </source>
</evidence>
<dbReference type="InterPro" id="IPR005662">
    <property type="entry name" value="GTPase_Era-like"/>
</dbReference>
<evidence type="ECO:0000313" key="12">
    <source>
        <dbReference type="EMBL" id="OAI00345.1"/>
    </source>
</evidence>
<evidence type="ECO:0000256" key="9">
    <source>
        <dbReference type="RuleBase" id="RU003761"/>
    </source>
</evidence>
<dbReference type="Pfam" id="PF01926">
    <property type="entry name" value="MMR_HSR1"/>
    <property type="match status" value="1"/>
</dbReference>
<comment type="similarity">
    <text evidence="1 7 8 9">Belongs to the TRAFAC class TrmE-Era-EngA-EngB-Septin-like GTPase superfamily. Era GTPase family.</text>
</comment>
<dbReference type="Pfam" id="PF07650">
    <property type="entry name" value="KH_2"/>
    <property type="match status" value="1"/>
</dbReference>
<dbReference type="Proteomes" id="UP000077763">
    <property type="component" value="Unassembled WGS sequence"/>
</dbReference>
<dbReference type="InterPro" id="IPR009019">
    <property type="entry name" value="KH_sf_prok-type"/>
</dbReference>
<comment type="function">
    <text evidence="7">An essential GTPase that binds both GDP and GTP, with rapid nucleotide exchange. Plays a role in 16S rRNA processing and 30S ribosomal subunit biogenesis and possibly also in cell cycle regulation and energy metabolism.</text>
</comment>
<dbReference type="AlphaFoldDB" id="A0A177M4P9"/>
<accession>A0A177M4P9</accession>
<comment type="subunit">
    <text evidence="7">Monomer.</text>
</comment>
<evidence type="ECO:0000256" key="5">
    <source>
        <dbReference type="ARBA" id="ARBA00022884"/>
    </source>
</evidence>
<evidence type="ECO:0000256" key="1">
    <source>
        <dbReference type="ARBA" id="ARBA00007921"/>
    </source>
</evidence>
<keyword evidence="6 7" id="KW-0342">GTP-binding</keyword>
<sequence>MNCGYVAIIGRPNVGKSTLMNHLLGQKLSITSRKPQTTRHRILGIKTTAAGQAIFMDTPGMHSDEKKVLNRYLNKTADSTLLGVDVVIWLLDGLYWHEYDEKIFQKLERAGLPVILAINKVDKIKDKDAVLKFFAEAQQKYPFQHIVPVSALKNTNLELLEQHIMALLPQAEPIYPEDQITDRPERFFAAEIIREKLTRRLGDELPYALTVEIERYEEFPELCKIYAAILVERDSQKSIVIGKQGEMLKKVGSEARVDIEKLIGQKVYLELWVKVKKGWSDNERALQSLGFSDFGN</sequence>
<dbReference type="Gene3D" id="3.40.50.300">
    <property type="entry name" value="P-loop containing nucleotide triphosphate hydrolases"/>
    <property type="match status" value="1"/>
</dbReference>
<evidence type="ECO:0000256" key="2">
    <source>
        <dbReference type="ARBA" id="ARBA00020484"/>
    </source>
</evidence>
<dbReference type="InterPro" id="IPR006073">
    <property type="entry name" value="GTP-bd"/>
</dbReference>
<evidence type="ECO:0000256" key="6">
    <source>
        <dbReference type="ARBA" id="ARBA00023134"/>
    </source>
</evidence>
<dbReference type="GO" id="GO:0070181">
    <property type="term" value="F:small ribosomal subunit rRNA binding"/>
    <property type="evidence" value="ECO:0007669"/>
    <property type="project" value="UniProtKB-UniRule"/>
</dbReference>
<keyword evidence="7" id="KW-0963">Cytoplasm</keyword>
<feature type="region of interest" description="G2" evidence="8">
    <location>
        <begin position="36"/>
        <end position="40"/>
    </location>
</feature>
<dbReference type="RefSeq" id="WP_064037853.1">
    <property type="nucleotide sequence ID" value="NZ_LUUH01000077.1"/>
</dbReference>
<feature type="region of interest" description="G5" evidence="8">
    <location>
        <begin position="149"/>
        <end position="151"/>
    </location>
</feature>
<dbReference type="CDD" id="cd22534">
    <property type="entry name" value="KH-II_Era"/>
    <property type="match status" value="1"/>
</dbReference>
<dbReference type="GO" id="GO:0005886">
    <property type="term" value="C:plasma membrane"/>
    <property type="evidence" value="ECO:0007669"/>
    <property type="project" value="UniProtKB-SubCell"/>
</dbReference>
<dbReference type="InterPro" id="IPR005225">
    <property type="entry name" value="Small_GTP-bd"/>
</dbReference>
<feature type="region of interest" description="G1" evidence="8">
    <location>
        <begin position="10"/>
        <end position="17"/>
    </location>
</feature>
<dbReference type="PROSITE" id="PS50823">
    <property type="entry name" value="KH_TYPE_2"/>
    <property type="match status" value="1"/>
</dbReference>
<dbReference type="FunFam" id="3.40.50.300:FF:000094">
    <property type="entry name" value="GTPase Era"/>
    <property type="match status" value="1"/>
</dbReference>
<keyword evidence="4 7" id="KW-0547">Nucleotide-binding</keyword>
<dbReference type="FunFam" id="3.30.300.20:FF:000003">
    <property type="entry name" value="GTPase Era"/>
    <property type="match status" value="1"/>
</dbReference>
<dbReference type="GO" id="GO:0043024">
    <property type="term" value="F:ribosomal small subunit binding"/>
    <property type="evidence" value="ECO:0007669"/>
    <property type="project" value="TreeGrafter"/>
</dbReference>
<reference evidence="12 13" key="1">
    <citation type="submission" date="2016-03" db="EMBL/GenBank/DDBJ databases">
        <authorList>
            <person name="Ploux O."/>
        </authorList>
    </citation>
    <scope>NUCLEOTIDE SEQUENCE [LARGE SCALE GENOMIC DNA]</scope>
    <source>
        <strain evidence="12 13">R-45371</strain>
    </source>
</reference>
<dbReference type="InterPro" id="IPR004044">
    <property type="entry name" value="KH_dom_type_2"/>
</dbReference>
<dbReference type="PANTHER" id="PTHR42698">
    <property type="entry name" value="GTPASE ERA"/>
    <property type="match status" value="1"/>
</dbReference>
<keyword evidence="7" id="KW-0472">Membrane</keyword>
<organism evidence="12 13">
    <name type="scientific">Methylomonas methanica</name>
    <dbReference type="NCBI Taxonomy" id="421"/>
    <lineage>
        <taxon>Bacteria</taxon>
        <taxon>Pseudomonadati</taxon>
        <taxon>Pseudomonadota</taxon>
        <taxon>Gammaproteobacteria</taxon>
        <taxon>Methylococcales</taxon>
        <taxon>Methylococcaceae</taxon>
        <taxon>Methylomonas</taxon>
    </lineage>
</organism>
<feature type="binding site" evidence="7">
    <location>
        <begin position="119"/>
        <end position="122"/>
    </location>
    <ligand>
        <name>GTP</name>
        <dbReference type="ChEBI" id="CHEBI:37565"/>
    </ligand>
</feature>
<dbReference type="HAMAP" id="MF_00367">
    <property type="entry name" value="GTPase_Era"/>
    <property type="match status" value="1"/>
</dbReference>
<feature type="binding site" evidence="7">
    <location>
        <begin position="57"/>
        <end position="61"/>
    </location>
    <ligand>
        <name>GTP</name>
        <dbReference type="ChEBI" id="CHEBI:37565"/>
    </ligand>
</feature>
<dbReference type="GO" id="GO:0000028">
    <property type="term" value="P:ribosomal small subunit assembly"/>
    <property type="evidence" value="ECO:0007669"/>
    <property type="project" value="TreeGrafter"/>
</dbReference>
<keyword evidence="3 7" id="KW-0690">Ribosome biogenesis</keyword>
<comment type="subcellular location">
    <subcellularLocation>
        <location evidence="7">Cytoplasm</location>
    </subcellularLocation>
    <subcellularLocation>
        <location evidence="7">Cell membrane</location>
        <topology evidence="7">Peripheral membrane protein</topology>
    </subcellularLocation>
</comment>
<evidence type="ECO:0000256" key="4">
    <source>
        <dbReference type="ARBA" id="ARBA00022741"/>
    </source>
</evidence>
<feature type="region of interest" description="G3" evidence="8">
    <location>
        <begin position="57"/>
        <end position="60"/>
    </location>
</feature>
<dbReference type="GO" id="GO:0005525">
    <property type="term" value="F:GTP binding"/>
    <property type="evidence" value="ECO:0007669"/>
    <property type="project" value="UniProtKB-UniRule"/>
</dbReference>
<dbReference type="NCBIfam" id="TIGR00436">
    <property type="entry name" value="era"/>
    <property type="match status" value="1"/>
</dbReference>
<gene>
    <name evidence="7" type="primary">era</name>
    <name evidence="12" type="ORF">A1353_01220</name>
</gene>
<dbReference type="GO" id="GO:0003924">
    <property type="term" value="F:GTPase activity"/>
    <property type="evidence" value="ECO:0007669"/>
    <property type="project" value="UniProtKB-UniRule"/>
</dbReference>
<dbReference type="NCBIfam" id="TIGR00231">
    <property type="entry name" value="small_GTP"/>
    <property type="match status" value="1"/>
</dbReference>
<name>A0A177M4P9_METMH</name>
<dbReference type="SUPFAM" id="SSF52540">
    <property type="entry name" value="P-loop containing nucleoside triphosphate hydrolases"/>
    <property type="match status" value="1"/>
</dbReference>
<keyword evidence="7" id="KW-0699">rRNA-binding</keyword>
<dbReference type="InterPro" id="IPR030388">
    <property type="entry name" value="G_ERA_dom"/>
</dbReference>
<dbReference type="PROSITE" id="PS51713">
    <property type="entry name" value="G_ERA"/>
    <property type="match status" value="1"/>
</dbReference>
<keyword evidence="5 7" id="KW-0694">RNA-binding</keyword>
<feature type="domain" description="Era-type G" evidence="11">
    <location>
        <begin position="2"/>
        <end position="170"/>
    </location>
</feature>